<accession>A0A383CLQ6</accession>
<keyword evidence="1" id="KW-1133">Transmembrane helix</keyword>
<dbReference type="AlphaFoldDB" id="A0A383CLQ6"/>
<proteinExistence type="predicted"/>
<gene>
    <name evidence="3" type="ORF">METZ01_LOCUS485412</name>
</gene>
<dbReference type="InterPro" id="IPR051447">
    <property type="entry name" value="Lipoprotein-release_system"/>
</dbReference>
<name>A0A383CLQ6_9ZZZZ</name>
<reference evidence="3" key="1">
    <citation type="submission" date="2018-05" db="EMBL/GenBank/DDBJ databases">
        <authorList>
            <person name="Lanie J.A."/>
            <person name="Ng W.-L."/>
            <person name="Kazmierczak K.M."/>
            <person name="Andrzejewski T.M."/>
            <person name="Davidsen T.M."/>
            <person name="Wayne K.J."/>
            <person name="Tettelin H."/>
            <person name="Glass J.I."/>
            <person name="Rusch D."/>
            <person name="Podicherti R."/>
            <person name="Tsui H.-C.T."/>
            <person name="Winkler M.E."/>
        </authorList>
    </citation>
    <scope>NUCLEOTIDE SEQUENCE</scope>
</reference>
<feature type="transmembrane region" description="Helical" evidence="1">
    <location>
        <begin position="20"/>
        <end position="46"/>
    </location>
</feature>
<dbReference type="InterPro" id="IPR025857">
    <property type="entry name" value="MacB_PCD"/>
</dbReference>
<evidence type="ECO:0000259" key="2">
    <source>
        <dbReference type="Pfam" id="PF12704"/>
    </source>
</evidence>
<feature type="non-terminal residue" evidence="3">
    <location>
        <position position="166"/>
    </location>
</feature>
<keyword evidence="1" id="KW-0812">Transmembrane</keyword>
<sequence length="166" mass="17861">MNLSTMIAFRHLRSAQKGSFSTVAGVLSISGLAIGIAALVITFSILEGFESTISEKIAGFDGHLRIQHFMDSSLPEKIPKIDTLLAGFQIKNKIAFIQKPALLRKGPLAEGVIVEGIENPNTSFALHDIIVEGSLNLHSGSIVLGRKLADKLSLHLGDKLALFDMK</sequence>
<dbReference type="Pfam" id="PF12704">
    <property type="entry name" value="MacB_PCD"/>
    <property type="match status" value="1"/>
</dbReference>
<feature type="domain" description="MacB-like periplasmic core" evidence="2">
    <location>
        <begin position="26"/>
        <end position="160"/>
    </location>
</feature>
<dbReference type="PANTHER" id="PTHR30489:SF0">
    <property type="entry name" value="LIPOPROTEIN-RELEASING SYSTEM TRANSMEMBRANE PROTEIN LOLE"/>
    <property type="match status" value="1"/>
</dbReference>
<dbReference type="GO" id="GO:0044874">
    <property type="term" value="P:lipoprotein localization to outer membrane"/>
    <property type="evidence" value="ECO:0007669"/>
    <property type="project" value="TreeGrafter"/>
</dbReference>
<dbReference type="GO" id="GO:0098797">
    <property type="term" value="C:plasma membrane protein complex"/>
    <property type="evidence" value="ECO:0007669"/>
    <property type="project" value="TreeGrafter"/>
</dbReference>
<organism evidence="3">
    <name type="scientific">marine metagenome</name>
    <dbReference type="NCBI Taxonomy" id="408172"/>
    <lineage>
        <taxon>unclassified sequences</taxon>
        <taxon>metagenomes</taxon>
        <taxon>ecological metagenomes</taxon>
    </lineage>
</organism>
<protein>
    <recommendedName>
        <fullName evidence="2">MacB-like periplasmic core domain-containing protein</fullName>
    </recommendedName>
</protein>
<evidence type="ECO:0000256" key="1">
    <source>
        <dbReference type="SAM" id="Phobius"/>
    </source>
</evidence>
<keyword evidence="1" id="KW-0472">Membrane</keyword>
<dbReference type="EMBL" id="UINC01209510">
    <property type="protein sequence ID" value="SVE32558.1"/>
    <property type="molecule type" value="Genomic_DNA"/>
</dbReference>
<evidence type="ECO:0000313" key="3">
    <source>
        <dbReference type="EMBL" id="SVE32558.1"/>
    </source>
</evidence>
<dbReference type="PANTHER" id="PTHR30489">
    <property type="entry name" value="LIPOPROTEIN-RELEASING SYSTEM TRANSMEMBRANE PROTEIN LOLE"/>
    <property type="match status" value="1"/>
</dbReference>